<dbReference type="GO" id="GO:0003714">
    <property type="term" value="F:transcription corepressor activity"/>
    <property type="evidence" value="ECO:0007669"/>
    <property type="project" value="TreeGrafter"/>
</dbReference>
<feature type="region of interest" description="Disordered" evidence="7">
    <location>
        <begin position="110"/>
        <end position="185"/>
    </location>
</feature>
<keyword evidence="10" id="KW-1185">Reference proteome</keyword>
<feature type="compositionally biased region" description="Gly residues" evidence="7">
    <location>
        <begin position="452"/>
        <end position="464"/>
    </location>
</feature>
<dbReference type="Proteomes" id="UP000504633">
    <property type="component" value="Unplaced"/>
</dbReference>
<organism evidence="10 11">
    <name type="scientific">Drosophila hydei</name>
    <name type="common">Fruit fly</name>
    <dbReference type="NCBI Taxonomy" id="7224"/>
    <lineage>
        <taxon>Eukaryota</taxon>
        <taxon>Metazoa</taxon>
        <taxon>Ecdysozoa</taxon>
        <taxon>Arthropoda</taxon>
        <taxon>Hexapoda</taxon>
        <taxon>Insecta</taxon>
        <taxon>Pterygota</taxon>
        <taxon>Neoptera</taxon>
        <taxon>Endopterygota</taxon>
        <taxon>Diptera</taxon>
        <taxon>Brachycera</taxon>
        <taxon>Muscomorpha</taxon>
        <taxon>Ephydroidea</taxon>
        <taxon>Drosophilidae</taxon>
        <taxon>Drosophila</taxon>
    </lineage>
</organism>
<dbReference type="SMART" id="SM01189">
    <property type="entry name" value="ELM2"/>
    <property type="match status" value="1"/>
</dbReference>
<reference evidence="11" key="1">
    <citation type="submission" date="2025-08" db="UniProtKB">
        <authorList>
            <consortium name="RefSeq"/>
        </authorList>
    </citation>
    <scope>IDENTIFICATION</scope>
    <source>
        <strain evidence="11">15085-1641.00</strain>
        <tissue evidence="11">Whole body</tissue>
    </source>
</reference>
<dbReference type="InterPro" id="IPR009057">
    <property type="entry name" value="Homeodomain-like_sf"/>
</dbReference>
<feature type="compositionally biased region" description="Low complexity" evidence="7">
    <location>
        <begin position="465"/>
        <end position="484"/>
    </location>
</feature>
<evidence type="ECO:0000256" key="5">
    <source>
        <dbReference type="ARBA" id="ARBA00023125"/>
    </source>
</evidence>
<dbReference type="KEGG" id="dhe:111599890"/>
<dbReference type="OrthoDB" id="5916873at2759"/>
<keyword evidence="4" id="KW-0862">Zinc</keyword>
<dbReference type="Pfam" id="PF01448">
    <property type="entry name" value="ELM2"/>
    <property type="match status" value="1"/>
</dbReference>
<dbReference type="GO" id="GO:0042826">
    <property type="term" value="F:histone deacetylase binding"/>
    <property type="evidence" value="ECO:0007669"/>
    <property type="project" value="TreeGrafter"/>
</dbReference>
<dbReference type="PANTHER" id="PTHR10865">
    <property type="entry name" value="METASTASIS-ASSOCIATED PROTEIN AND MESODERM INDUCTION EARLY RESPONSE PROTEIN"/>
    <property type="match status" value="1"/>
</dbReference>
<dbReference type="InterPro" id="IPR001005">
    <property type="entry name" value="SANT/Myb"/>
</dbReference>
<evidence type="ECO:0000256" key="7">
    <source>
        <dbReference type="SAM" id="MobiDB-lite"/>
    </source>
</evidence>
<feature type="compositionally biased region" description="Acidic residues" evidence="7">
    <location>
        <begin position="211"/>
        <end position="226"/>
    </location>
</feature>
<proteinExistence type="predicted"/>
<evidence type="ECO:0000313" key="11">
    <source>
        <dbReference type="RefSeq" id="XP_023171481.2"/>
    </source>
</evidence>
<dbReference type="GO" id="GO:0003677">
    <property type="term" value="F:DNA binding"/>
    <property type="evidence" value="ECO:0007669"/>
    <property type="project" value="UniProtKB-KW"/>
</dbReference>
<evidence type="ECO:0000256" key="2">
    <source>
        <dbReference type="ARBA" id="ARBA00022723"/>
    </source>
</evidence>
<feature type="region of interest" description="Disordered" evidence="7">
    <location>
        <begin position="207"/>
        <end position="230"/>
    </location>
</feature>
<evidence type="ECO:0000256" key="1">
    <source>
        <dbReference type="ARBA" id="ARBA00004123"/>
    </source>
</evidence>
<evidence type="ECO:0000256" key="3">
    <source>
        <dbReference type="ARBA" id="ARBA00022771"/>
    </source>
</evidence>
<feature type="compositionally biased region" description="Low complexity" evidence="7">
    <location>
        <begin position="23"/>
        <end position="32"/>
    </location>
</feature>
<feature type="domain" description="SANT" evidence="9">
    <location>
        <begin position="373"/>
        <end position="425"/>
    </location>
</feature>
<feature type="region of interest" description="Disordered" evidence="7">
    <location>
        <begin position="452"/>
        <end position="484"/>
    </location>
</feature>
<evidence type="ECO:0000259" key="9">
    <source>
        <dbReference type="PROSITE" id="PS51293"/>
    </source>
</evidence>
<dbReference type="CDD" id="cd11661">
    <property type="entry name" value="SANT_MTA3_like"/>
    <property type="match status" value="1"/>
</dbReference>
<dbReference type="FunFam" id="1.10.10.60:FF:000012">
    <property type="entry name" value="Metastasis-associated 1 family, member 3"/>
    <property type="match status" value="1"/>
</dbReference>
<dbReference type="OMA" id="TKNYSIM"/>
<evidence type="ECO:0000256" key="6">
    <source>
        <dbReference type="ARBA" id="ARBA00023242"/>
    </source>
</evidence>
<feature type="domain" description="ELM2" evidence="8">
    <location>
        <begin position="231"/>
        <end position="368"/>
    </location>
</feature>
<dbReference type="AlphaFoldDB" id="A0A6J1LW71"/>
<evidence type="ECO:0000313" key="10">
    <source>
        <dbReference type="Proteomes" id="UP000504633"/>
    </source>
</evidence>
<keyword evidence="6" id="KW-0539">Nucleus</keyword>
<dbReference type="GO" id="GO:0000122">
    <property type="term" value="P:negative regulation of transcription by RNA polymerase II"/>
    <property type="evidence" value="ECO:0007669"/>
    <property type="project" value="TreeGrafter"/>
</dbReference>
<dbReference type="SUPFAM" id="SSF46689">
    <property type="entry name" value="Homeodomain-like"/>
    <property type="match status" value="1"/>
</dbReference>
<gene>
    <name evidence="11" type="primary">LOC111599890</name>
</gene>
<dbReference type="SMART" id="SM00717">
    <property type="entry name" value="SANT"/>
    <property type="match status" value="1"/>
</dbReference>
<dbReference type="InterPro" id="IPR040138">
    <property type="entry name" value="MIER/MTA"/>
</dbReference>
<comment type="subcellular location">
    <subcellularLocation>
        <location evidence="1">Nucleus</location>
    </subcellularLocation>
</comment>
<dbReference type="PROSITE" id="PS51156">
    <property type="entry name" value="ELM2"/>
    <property type="match status" value="1"/>
</dbReference>
<keyword evidence="2" id="KW-0479">Metal-binding</keyword>
<keyword evidence="5" id="KW-0238">DNA-binding</keyword>
<feature type="region of interest" description="Disordered" evidence="7">
    <location>
        <begin position="287"/>
        <end position="307"/>
    </location>
</feature>
<keyword evidence="3" id="KW-0863">Zinc-finger</keyword>
<dbReference type="InterPro" id="IPR017884">
    <property type="entry name" value="SANT_dom"/>
</dbReference>
<dbReference type="GO" id="GO:0008270">
    <property type="term" value="F:zinc ion binding"/>
    <property type="evidence" value="ECO:0007669"/>
    <property type="project" value="UniProtKB-KW"/>
</dbReference>
<feature type="region of interest" description="Disordered" evidence="7">
    <location>
        <begin position="1"/>
        <end position="52"/>
    </location>
</feature>
<dbReference type="GO" id="GO:0005654">
    <property type="term" value="C:nucleoplasm"/>
    <property type="evidence" value="ECO:0007669"/>
    <property type="project" value="TreeGrafter"/>
</dbReference>
<protein>
    <submittedName>
        <fullName evidence="11">Mesoderm induction early response protein 1</fullName>
    </submittedName>
</protein>
<name>A0A6J1LW71_DROHY</name>
<evidence type="ECO:0000259" key="8">
    <source>
        <dbReference type="PROSITE" id="PS51156"/>
    </source>
</evidence>
<dbReference type="Pfam" id="PF00249">
    <property type="entry name" value="Myb_DNA-binding"/>
    <property type="match status" value="1"/>
</dbReference>
<dbReference type="PANTHER" id="PTHR10865:SF28">
    <property type="entry name" value="ELM2 DOMAIN-CONTAINING PROTEIN"/>
    <property type="match status" value="1"/>
</dbReference>
<accession>A0A6J1LW71</accession>
<dbReference type="InterPro" id="IPR000949">
    <property type="entry name" value="ELM2_dom"/>
</dbReference>
<evidence type="ECO:0000256" key="4">
    <source>
        <dbReference type="ARBA" id="ARBA00022833"/>
    </source>
</evidence>
<dbReference type="RefSeq" id="XP_023171481.2">
    <property type="nucleotide sequence ID" value="XM_023315713.2"/>
</dbReference>
<sequence>MAGRELTITPTKRERRKSPAMASCSTSSGTSQQPPPPPPPMSPTSSVADTTFEPTVDMMVNDFDDEATLNEEEALADLEAHNVEDEIATLRAESEMPIELLLAKYGSMEGDSVMRPCSSNSSGGGSGSTSTKRRRRAKRPLEEDEQEQPAQTSQAEPASPLEYQEQAMELDELPPEVTKRSHRSHLLDLYPEEQALKELESFTPLVTLLEQAEDEDQDEEDSDADSDDTKKIIMVGPDYQADIPEGLALYVADILPYENEDQLIWAPSQVSEKAVEDYLAKIQETRAAEEGVPVEGTERSELEENAPPAPTSAAVVAAAADPIPPPAPISLPISDVESVIKDNEQALHLLVQCGYDFKEALRRKRLNVLPLSDTMSSWSEEECQKFEEGIQKFGKDFYQIRQNQVRTRTMRELVHFYYLWKKSERRDQSFALNDTIDHMDVFINEGANGNGNGNGNGSGNGNGNGSCSSLASTGSSSNGHSNGNTALEYAQEVDAGVTASTVAAVATATPAGSVSRNSTTKNYSIMKGGTTAAVASRKRDISFALEEDNVELENGVESLS</sequence>
<dbReference type="Gene3D" id="1.10.10.60">
    <property type="entry name" value="Homeodomain-like"/>
    <property type="match status" value="1"/>
</dbReference>
<dbReference type="GeneID" id="111599890"/>
<dbReference type="PROSITE" id="PS51293">
    <property type="entry name" value="SANT"/>
    <property type="match status" value="1"/>
</dbReference>
<feature type="compositionally biased region" description="Pro residues" evidence="7">
    <location>
        <begin position="33"/>
        <end position="42"/>
    </location>
</feature>